<evidence type="ECO:0000256" key="1">
    <source>
        <dbReference type="PROSITE-ProRule" id="PRU00409"/>
    </source>
</evidence>
<organism evidence="3 4">
    <name type="scientific">Rummeliibacillus stabekisii</name>
    <dbReference type="NCBI Taxonomy" id="241244"/>
    <lineage>
        <taxon>Bacteria</taxon>
        <taxon>Bacillati</taxon>
        <taxon>Bacillota</taxon>
        <taxon>Bacilli</taxon>
        <taxon>Bacillales</taxon>
        <taxon>Caryophanaceae</taxon>
        <taxon>Rummeliibacillus</taxon>
    </lineage>
</organism>
<dbReference type="InterPro" id="IPR053269">
    <property type="entry name" value="Asp-Met_ligase"/>
</dbReference>
<keyword evidence="4" id="KW-1185">Reference proteome</keyword>
<feature type="domain" description="ATP-grasp" evidence="2">
    <location>
        <begin position="133"/>
        <end position="323"/>
    </location>
</feature>
<proteinExistence type="predicted"/>
<dbReference type="PROSITE" id="PS50975">
    <property type="entry name" value="ATP_GRASP"/>
    <property type="match status" value="1"/>
</dbReference>
<dbReference type="Gene3D" id="3.30.470.20">
    <property type="entry name" value="ATP-grasp fold, B domain"/>
    <property type="match status" value="1"/>
</dbReference>
<keyword evidence="1" id="KW-0067">ATP-binding</keyword>
<dbReference type="PANTHER" id="PTHR37018:SF1">
    <property type="entry name" value="CULTURE SPECIFIC PROTEIN, PUTATIVE (AFU_ORTHOLOGUE AFUA_2G00130)-RELATED"/>
    <property type="match status" value="1"/>
</dbReference>
<keyword evidence="1" id="KW-0547">Nucleotide-binding</keyword>
<reference evidence="3 4" key="1">
    <citation type="journal article" date="2016" name="Genome Announc.">
        <title>Whole-Genome Sequence of Rummeliibacillus stabekisii Strain PP9 Isolated from Antarctic Soil.</title>
        <authorList>
            <person name="da Mota F.F."/>
            <person name="Vollu R.E."/>
            <person name="Jurelevicius D."/>
            <person name="Seldin L."/>
        </authorList>
    </citation>
    <scope>NUCLEOTIDE SEQUENCE [LARGE SCALE GENOMIC DNA]</scope>
    <source>
        <strain evidence="3 4">PP9</strain>
    </source>
</reference>
<sequence>MKPTFTLKQIYGEDAVYSPRPSYKENPWMSQDMEQLDFLTARELVISNLPTLVHKATQTDKIKELFEIVGVEIPEQTYQYGNQEEYEAILHKWSQEKKKIVFHYLYDEDEINRECYWMDAEMFNYLNCKANIDDIIPKKYVPKRDVVCINQLEEELKSWKLPLILKQGEDLPSSGGHGVMICHTDDQLAEAIHKFKSEDTKMVIVEECLDIEENYCCQYLYSNELGIQFIGASKQITDDNGKYSGNVLVENVPEEIIQAGREIMDCGVEKGFIGVAGFDLVITKDGQVKAIDLNFRQNGSTSMLLLHEQLGRPVNKFLAYRSNDQRDAFYTAIKEYVEKGVLFPLAYYDGDYFEQKKPSRFTGVWYADSIEEIERYEKELMEKSVLENGPED</sequence>
<evidence type="ECO:0000259" key="2">
    <source>
        <dbReference type="PROSITE" id="PS50975"/>
    </source>
</evidence>
<dbReference type="EMBL" id="CP014806">
    <property type="protein sequence ID" value="AMX01129.1"/>
    <property type="molecule type" value="Genomic_DNA"/>
</dbReference>
<reference evidence="4" key="2">
    <citation type="submission" date="2016-03" db="EMBL/GenBank/DDBJ databases">
        <authorList>
            <person name="Ploux O."/>
        </authorList>
    </citation>
    <scope>NUCLEOTIDE SEQUENCE [LARGE SCALE GENOMIC DNA]</scope>
    <source>
        <strain evidence="4">PP9</strain>
    </source>
</reference>
<dbReference type="InterPro" id="IPR011761">
    <property type="entry name" value="ATP-grasp"/>
</dbReference>
<dbReference type="GO" id="GO:0005524">
    <property type="term" value="F:ATP binding"/>
    <property type="evidence" value="ECO:0007669"/>
    <property type="project" value="UniProtKB-UniRule"/>
</dbReference>
<dbReference type="Proteomes" id="UP000076021">
    <property type="component" value="Chromosome"/>
</dbReference>
<dbReference type="SUPFAM" id="SSF56059">
    <property type="entry name" value="Glutathione synthetase ATP-binding domain-like"/>
    <property type="match status" value="1"/>
</dbReference>
<protein>
    <submittedName>
        <fullName evidence="3">ATP-grasp domain-containing protein</fullName>
    </submittedName>
</protein>
<evidence type="ECO:0000313" key="4">
    <source>
        <dbReference type="Proteomes" id="UP000076021"/>
    </source>
</evidence>
<dbReference type="AlphaFoldDB" id="A0A143HHB2"/>
<accession>A0A143HHB2</accession>
<dbReference type="GO" id="GO:0046872">
    <property type="term" value="F:metal ion binding"/>
    <property type="evidence" value="ECO:0007669"/>
    <property type="project" value="InterPro"/>
</dbReference>
<dbReference type="PANTHER" id="PTHR37018">
    <property type="entry name" value="CULTURE SPECIFIC PROTEIN, PUTATIVE (AFU_ORTHOLOGUE AFUA_2G00130)-RELATED"/>
    <property type="match status" value="1"/>
</dbReference>
<dbReference type="STRING" id="241244.ATY39_14665"/>
<dbReference type="KEGG" id="rst:ATY39_14665"/>
<evidence type="ECO:0000313" key="3">
    <source>
        <dbReference type="EMBL" id="AMX01129.1"/>
    </source>
</evidence>
<name>A0A143HHB2_9BACL</name>
<dbReference type="OrthoDB" id="7839480at2"/>
<gene>
    <name evidence="3" type="ORF">ATY39_14665</name>
</gene>